<dbReference type="AlphaFoldDB" id="A0A6G6AP81"/>
<geneLocation type="plasmid" evidence="1">
    <name>pKP-13-14-NDM-9</name>
</geneLocation>
<proteinExistence type="predicted"/>
<sequence length="39" mass="4372">MLFRFLLLLKNKAVIITGTAKAIKSLKLKVDKISISEIL</sequence>
<accession>A0A6G6AP81</accession>
<protein>
    <submittedName>
        <fullName evidence="1">Uncharacterized protein</fullName>
    </submittedName>
</protein>
<dbReference type="EMBL" id="MN175386">
    <property type="protein sequence ID" value="QID23947.1"/>
    <property type="molecule type" value="Genomic_DNA"/>
</dbReference>
<organism evidence="1">
    <name type="scientific">Klebsiella pneumoniae</name>
    <dbReference type="NCBI Taxonomy" id="573"/>
    <lineage>
        <taxon>Bacteria</taxon>
        <taxon>Pseudomonadati</taxon>
        <taxon>Pseudomonadota</taxon>
        <taxon>Gammaproteobacteria</taxon>
        <taxon>Enterobacterales</taxon>
        <taxon>Enterobacteriaceae</taxon>
        <taxon>Klebsiella/Raoultella group</taxon>
        <taxon>Klebsiella</taxon>
        <taxon>Klebsiella pneumoniae complex</taxon>
    </lineage>
</organism>
<reference evidence="1" key="1">
    <citation type="submission" date="2019-07" db="EMBL/GenBank/DDBJ databases">
        <authorList>
            <person name="Cheng J."/>
        </authorList>
    </citation>
    <scope>NUCLEOTIDE SEQUENCE</scope>
    <source>
        <strain evidence="1">KP-13-14</strain>
        <plasmid evidence="1">pKP-13-14-NDM-9</plasmid>
    </source>
</reference>
<name>A0A6G6AP81_KLEPN</name>
<evidence type="ECO:0000313" key="1">
    <source>
        <dbReference type="EMBL" id="QID23947.1"/>
    </source>
</evidence>
<keyword evidence="1" id="KW-0614">Plasmid</keyword>